<evidence type="ECO:0000256" key="3">
    <source>
        <dbReference type="ARBA" id="ARBA00023152"/>
    </source>
</evidence>
<dbReference type="CDD" id="cd07067">
    <property type="entry name" value="HP_PGM_like"/>
    <property type="match status" value="1"/>
</dbReference>
<dbReference type="Pfam" id="PF00300">
    <property type="entry name" value="His_Phos_1"/>
    <property type="match status" value="1"/>
</dbReference>
<gene>
    <name evidence="5" type="ORF">J2S39_001704</name>
</gene>
<dbReference type="Proteomes" id="UP001180840">
    <property type="component" value="Unassembled WGS sequence"/>
</dbReference>
<dbReference type="SMART" id="SM00855">
    <property type="entry name" value="PGAM"/>
    <property type="match status" value="1"/>
</dbReference>
<evidence type="ECO:0000313" key="6">
    <source>
        <dbReference type="Proteomes" id="UP001180840"/>
    </source>
</evidence>
<keyword evidence="6" id="KW-1185">Reference proteome</keyword>
<evidence type="ECO:0000256" key="4">
    <source>
        <dbReference type="ARBA" id="ARBA00023235"/>
    </source>
</evidence>
<keyword evidence="3" id="KW-0324">Glycolysis</keyword>
<comment type="similarity">
    <text evidence="1">Belongs to the phosphoglycerate mutase family. BPG-dependent PGAM subfamily.</text>
</comment>
<dbReference type="GO" id="GO:0004619">
    <property type="term" value="F:phosphoglycerate mutase activity"/>
    <property type="evidence" value="ECO:0007669"/>
    <property type="project" value="UniProtKB-EC"/>
</dbReference>
<dbReference type="InterPro" id="IPR013078">
    <property type="entry name" value="His_Pase_superF_clade-1"/>
</dbReference>
<dbReference type="EMBL" id="JAVDXZ010000001">
    <property type="protein sequence ID" value="MDR7330028.1"/>
    <property type="molecule type" value="Genomic_DNA"/>
</dbReference>
<accession>A0ABU2A065</accession>
<dbReference type="RefSeq" id="WP_290195349.1">
    <property type="nucleotide sequence ID" value="NZ_CP047654.1"/>
</dbReference>
<dbReference type="EC" id="5.4.2.11" evidence="2"/>
<comment type="caution">
    <text evidence="5">The sequence shown here is derived from an EMBL/GenBank/DDBJ whole genome shotgun (WGS) entry which is preliminary data.</text>
</comment>
<dbReference type="PANTHER" id="PTHR11931">
    <property type="entry name" value="PHOSPHOGLYCERATE MUTASE"/>
    <property type="match status" value="1"/>
</dbReference>
<keyword evidence="4 5" id="KW-0413">Isomerase</keyword>
<evidence type="ECO:0000256" key="1">
    <source>
        <dbReference type="ARBA" id="ARBA00006717"/>
    </source>
</evidence>
<dbReference type="Gene3D" id="3.40.50.1240">
    <property type="entry name" value="Phosphoglycerate mutase-like"/>
    <property type="match status" value="1"/>
</dbReference>
<evidence type="ECO:0000256" key="2">
    <source>
        <dbReference type="ARBA" id="ARBA00012028"/>
    </source>
</evidence>
<dbReference type="SUPFAM" id="SSF53254">
    <property type="entry name" value="Phosphoglycerate mutase-like"/>
    <property type="match status" value="1"/>
</dbReference>
<protein>
    <recommendedName>
        <fullName evidence="2">phosphoglycerate mutase (2,3-diphosphoglycerate-dependent)</fullName>
        <ecNumber evidence="2">5.4.2.11</ecNumber>
    </recommendedName>
</protein>
<dbReference type="InterPro" id="IPR029033">
    <property type="entry name" value="His_PPase_superfam"/>
</dbReference>
<dbReference type="InterPro" id="IPR001345">
    <property type="entry name" value="PG/BPGM_mutase_AS"/>
</dbReference>
<proteinExistence type="inferred from homology"/>
<reference evidence="5" key="1">
    <citation type="submission" date="2023-07" db="EMBL/GenBank/DDBJ databases">
        <title>Sequencing the genomes of 1000 actinobacteria strains.</title>
        <authorList>
            <person name="Klenk H.-P."/>
        </authorList>
    </citation>
    <scope>NUCLEOTIDE SEQUENCE</scope>
    <source>
        <strain evidence="5">DSM 107476</strain>
    </source>
</reference>
<dbReference type="PROSITE" id="PS00175">
    <property type="entry name" value="PG_MUTASE"/>
    <property type="match status" value="1"/>
</dbReference>
<evidence type="ECO:0000313" key="5">
    <source>
        <dbReference type="EMBL" id="MDR7330028.1"/>
    </source>
</evidence>
<name>A0ABU2A065_9CORY</name>
<organism evidence="5 6">
    <name type="scientific">Corynebacterium guangdongense</name>
    <dbReference type="NCBI Taxonomy" id="1783348"/>
    <lineage>
        <taxon>Bacteria</taxon>
        <taxon>Bacillati</taxon>
        <taxon>Actinomycetota</taxon>
        <taxon>Actinomycetes</taxon>
        <taxon>Mycobacteriales</taxon>
        <taxon>Corynebacteriaceae</taxon>
        <taxon>Corynebacterium</taxon>
    </lineage>
</organism>
<dbReference type="InterPro" id="IPR005952">
    <property type="entry name" value="Phosphogly_mut1"/>
</dbReference>
<sequence length="218" mass="24195">MKDRGLIMLRHGETTYNATRRMQGQLDTELSERGMEQAVAAAHKLGHLPISRVISSDLRRAADTAKLIGARLDMDVEIDPRLRETHLGLWQGRTHDEVDVEFPGKRATWRNSPGWAPPEGESRLDVAARARPVIDELLAGHSDWPGTWVVIVAHGGAISALTSNLLGFRTEQYPLLTGLKNTAASVLVGRPRFGVENPDVTRGDAQWYFRGWNVFGEV</sequence>